<dbReference type="AlphaFoldDB" id="A0A381YYN5"/>
<keyword evidence="2" id="KW-0479">Metal-binding</keyword>
<sequence length="143" mass="15456">VDTDPTHSKEPAARATGGCACGSVRYQVVGELRDVINCHCEPCRRFTGHFMTGTAAAIGDLVIESDDTLAWWQRTPTVRYGFCSACGSSLFWEAHDKPDTTSITAGSLDQPTGLTTTLAIFGADASDYHRLDPEIDTAPYDRP</sequence>
<dbReference type="GO" id="GO:0016846">
    <property type="term" value="F:carbon-sulfur lyase activity"/>
    <property type="evidence" value="ECO:0007669"/>
    <property type="project" value="InterPro"/>
</dbReference>
<dbReference type="PROSITE" id="PS51891">
    <property type="entry name" value="CENP_V_GFA"/>
    <property type="match status" value="1"/>
</dbReference>
<keyword evidence="4" id="KW-0456">Lyase</keyword>
<dbReference type="GO" id="GO:0046872">
    <property type="term" value="F:metal ion binding"/>
    <property type="evidence" value="ECO:0007669"/>
    <property type="project" value="UniProtKB-KW"/>
</dbReference>
<dbReference type="InterPro" id="IPR011057">
    <property type="entry name" value="Mss4-like_sf"/>
</dbReference>
<dbReference type="Gene3D" id="3.90.1590.10">
    <property type="entry name" value="glutathione-dependent formaldehyde- activating enzyme (gfa)"/>
    <property type="match status" value="1"/>
</dbReference>
<protein>
    <recommendedName>
        <fullName evidence="5">CENP-V/GFA domain-containing protein</fullName>
    </recommendedName>
</protein>
<dbReference type="InterPro" id="IPR006913">
    <property type="entry name" value="CENP-V/GFA"/>
</dbReference>
<proteinExistence type="inferred from homology"/>
<gene>
    <name evidence="6" type="ORF">METZ01_LOCUS134908</name>
</gene>
<evidence type="ECO:0000256" key="4">
    <source>
        <dbReference type="ARBA" id="ARBA00023239"/>
    </source>
</evidence>
<evidence type="ECO:0000313" key="6">
    <source>
        <dbReference type="EMBL" id="SVA82054.1"/>
    </source>
</evidence>
<dbReference type="PANTHER" id="PTHR33337">
    <property type="entry name" value="GFA DOMAIN-CONTAINING PROTEIN"/>
    <property type="match status" value="1"/>
</dbReference>
<dbReference type="EMBL" id="UINC01019384">
    <property type="protein sequence ID" value="SVA82054.1"/>
    <property type="molecule type" value="Genomic_DNA"/>
</dbReference>
<reference evidence="6" key="1">
    <citation type="submission" date="2018-05" db="EMBL/GenBank/DDBJ databases">
        <authorList>
            <person name="Lanie J.A."/>
            <person name="Ng W.-L."/>
            <person name="Kazmierczak K.M."/>
            <person name="Andrzejewski T.M."/>
            <person name="Davidsen T.M."/>
            <person name="Wayne K.J."/>
            <person name="Tettelin H."/>
            <person name="Glass J.I."/>
            <person name="Rusch D."/>
            <person name="Podicherti R."/>
            <person name="Tsui H.-C.T."/>
            <person name="Winkler M.E."/>
        </authorList>
    </citation>
    <scope>NUCLEOTIDE SEQUENCE</scope>
</reference>
<evidence type="ECO:0000259" key="5">
    <source>
        <dbReference type="PROSITE" id="PS51891"/>
    </source>
</evidence>
<comment type="similarity">
    <text evidence="1">Belongs to the Gfa family.</text>
</comment>
<organism evidence="6">
    <name type="scientific">marine metagenome</name>
    <dbReference type="NCBI Taxonomy" id="408172"/>
    <lineage>
        <taxon>unclassified sequences</taxon>
        <taxon>metagenomes</taxon>
        <taxon>ecological metagenomes</taxon>
    </lineage>
</organism>
<dbReference type="PANTHER" id="PTHR33337:SF40">
    <property type="entry name" value="CENP-V_GFA DOMAIN-CONTAINING PROTEIN-RELATED"/>
    <property type="match status" value="1"/>
</dbReference>
<name>A0A381YYN5_9ZZZZ</name>
<dbReference type="Pfam" id="PF04828">
    <property type="entry name" value="GFA"/>
    <property type="match status" value="1"/>
</dbReference>
<feature type="non-terminal residue" evidence="6">
    <location>
        <position position="1"/>
    </location>
</feature>
<evidence type="ECO:0000256" key="2">
    <source>
        <dbReference type="ARBA" id="ARBA00022723"/>
    </source>
</evidence>
<dbReference type="SUPFAM" id="SSF51316">
    <property type="entry name" value="Mss4-like"/>
    <property type="match status" value="1"/>
</dbReference>
<accession>A0A381YYN5</accession>
<evidence type="ECO:0000256" key="1">
    <source>
        <dbReference type="ARBA" id="ARBA00005495"/>
    </source>
</evidence>
<feature type="domain" description="CENP-V/GFA" evidence="5">
    <location>
        <begin position="15"/>
        <end position="141"/>
    </location>
</feature>
<keyword evidence="3" id="KW-0862">Zinc</keyword>
<evidence type="ECO:0000256" key="3">
    <source>
        <dbReference type="ARBA" id="ARBA00022833"/>
    </source>
</evidence>